<name>A0A8I5NAG7_PAPAN</name>
<organism evidence="2 3">
    <name type="scientific">Papio anubis</name>
    <name type="common">Olive baboon</name>
    <dbReference type="NCBI Taxonomy" id="9555"/>
    <lineage>
        <taxon>Eukaryota</taxon>
        <taxon>Metazoa</taxon>
        <taxon>Chordata</taxon>
        <taxon>Craniata</taxon>
        <taxon>Vertebrata</taxon>
        <taxon>Euteleostomi</taxon>
        <taxon>Mammalia</taxon>
        <taxon>Eutheria</taxon>
        <taxon>Euarchontoglires</taxon>
        <taxon>Primates</taxon>
        <taxon>Haplorrhini</taxon>
        <taxon>Catarrhini</taxon>
        <taxon>Cercopithecidae</taxon>
        <taxon>Cercopithecinae</taxon>
        <taxon>Papio</taxon>
    </lineage>
</organism>
<accession>A0A8I5NAG7</accession>
<evidence type="ECO:0000313" key="2">
    <source>
        <dbReference type="Ensembl" id="ENSPANP00000053699.1"/>
    </source>
</evidence>
<feature type="compositionally biased region" description="Polar residues" evidence="1">
    <location>
        <begin position="140"/>
        <end position="151"/>
    </location>
</feature>
<dbReference type="PANTHER" id="PTHR19446">
    <property type="entry name" value="REVERSE TRANSCRIPTASES"/>
    <property type="match status" value="1"/>
</dbReference>
<dbReference type="Proteomes" id="UP000028761">
    <property type="component" value="Chromosome 1"/>
</dbReference>
<reference evidence="2 3" key="1">
    <citation type="submission" date="2012-03" db="EMBL/GenBank/DDBJ databases">
        <title>Whole Genome Assembly of Papio anubis.</title>
        <authorList>
            <person name="Liu Y.L."/>
            <person name="Abraham K.A."/>
            <person name="Akbar H.A."/>
            <person name="Ali S.A."/>
            <person name="Anosike U.A."/>
            <person name="Aqrawi P.A."/>
            <person name="Arias F.A."/>
            <person name="Attaway T.A."/>
            <person name="Awwad R.A."/>
            <person name="Babu C.B."/>
            <person name="Bandaranaike D.B."/>
            <person name="Battles P.B."/>
            <person name="Bell A.B."/>
            <person name="Beltran B.B."/>
            <person name="Berhane-Mersha D.B."/>
            <person name="Bess C.B."/>
            <person name="Bickham C.B."/>
            <person name="Bolden T.B."/>
            <person name="Carter K.C."/>
            <person name="Chau D.C."/>
            <person name="Chavez A.C."/>
            <person name="Clerc-Blankenburg K.C."/>
            <person name="Coyle M.C."/>
            <person name="Dao M.D."/>
            <person name="Davila M.L.D."/>
            <person name="Davy-Carroll L.D."/>
            <person name="Denson S.D."/>
            <person name="Dinh H.D."/>
            <person name="Fernandez S.F."/>
            <person name="Fernando P.F."/>
            <person name="Forbes L.F."/>
            <person name="Francis C.F."/>
            <person name="Francisco L.F."/>
            <person name="Fu Q.F."/>
            <person name="Garcia-Iii R.G."/>
            <person name="Garrett T.G."/>
            <person name="Gross S.G."/>
            <person name="Gubbala S.G."/>
            <person name="Hirani K.H."/>
            <person name="Hogues M.H."/>
            <person name="Hollins B.H."/>
            <person name="Jackson L.J."/>
            <person name="Javaid M.J."/>
            <person name="Jhangiani S.J."/>
            <person name="Johnson A.J."/>
            <person name="Johnson B.J."/>
            <person name="Jones J.J."/>
            <person name="Joshi V.J."/>
            <person name="Kalu J.K."/>
            <person name="Khan N.K."/>
            <person name="Korchina V.K."/>
            <person name="Kovar C.K."/>
            <person name="Lago L.L."/>
            <person name="Lara F.L."/>
            <person name="Le T.-K.L."/>
            <person name="Lee S.L."/>
            <person name="Legall-Iii F.L."/>
            <person name="Lemon S.L."/>
            <person name="Liu J.L."/>
            <person name="Liu Y.-S.L."/>
            <person name="Liyanage D.L."/>
            <person name="Lopez J.L."/>
            <person name="Lorensuhewa L.L."/>
            <person name="Mata R.M."/>
            <person name="Mathew T.M."/>
            <person name="Mercado C.M."/>
            <person name="Mercado I.M."/>
            <person name="Morales K.M."/>
            <person name="Morgan M.M."/>
            <person name="Munidasa M.M."/>
            <person name="Ngo D.N."/>
            <person name="Nguyen L.N."/>
            <person name="Nguyen T.N."/>
            <person name="Nguyen N.N."/>
            <person name="Obregon M.O."/>
            <person name="Okwuonu G.O."/>
            <person name="Ongeri F.O."/>
            <person name="Onwere C.O."/>
            <person name="Osifeso I.O."/>
            <person name="Parra A.P."/>
            <person name="Patil S.P."/>
            <person name="Perez A.P."/>
            <person name="Perez Y.P."/>
            <person name="Pham C.P."/>
            <person name="Pu L.-L.P."/>
            <person name="Puazo M.P."/>
            <person name="Quiroz J.Q."/>
            <person name="Rouhana J.R."/>
            <person name="Ruiz M.R."/>
            <person name="Ruiz S.-J.R."/>
            <person name="Saada N.S."/>
            <person name="Santibanez J.S."/>
            <person name="Scheel M.S."/>
            <person name="Schneider B.S."/>
            <person name="Simmons D.S."/>
            <person name="Sisson I.S."/>
            <person name="Tang L.-Y.T."/>
            <person name="Thornton R.T."/>
            <person name="Tisius J.T."/>
            <person name="Toledanes G.T."/>
            <person name="Trejos Z.T."/>
            <person name="Usmani K.U."/>
            <person name="Varghese R.V."/>
            <person name="Vattathil S.V."/>
            <person name="Vee V.V."/>
            <person name="Walker D.W."/>
            <person name="Weissenberger G.W."/>
            <person name="White C.W."/>
            <person name="Williams A.W."/>
            <person name="Woodworth J.W."/>
            <person name="Wright R.W."/>
            <person name="Zhu Y.Z."/>
            <person name="Han Y.H."/>
            <person name="Newsham I.N."/>
            <person name="Nazareth L.N."/>
            <person name="Worley K.W."/>
            <person name="Muzny D.M."/>
            <person name="Rogers J.R."/>
            <person name="Gibbs R.G."/>
        </authorList>
    </citation>
    <scope>NUCLEOTIDE SEQUENCE [LARGE SCALE GENOMIC DNA]</scope>
</reference>
<keyword evidence="3" id="KW-1185">Reference proteome</keyword>
<evidence type="ECO:0000313" key="3">
    <source>
        <dbReference type="Proteomes" id="UP000028761"/>
    </source>
</evidence>
<dbReference type="Ensembl" id="ENSPANT00000071680.1">
    <property type="protein sequence ID" value="ENSPANP00000053699.1"/>
    <property type="gene ID" value="ENSPANG00000049584.1"/>
</dbReference>
<dbReference type="GeneTree" id="ENSGT01150000287003"/>
<reference evidence="2" key="2">
    <citation type="submission" date="2025-08" db="UniProtKB">
        <authorList>
            <consortium name="Ensembl"/>
        </authorList>
    </citation>
    <scope>IDENTIFICATION</scope>
</reference>
<feature type="compositionally biased region" description="Basic residues" evidence="1">
    <location>
        <begin position="125"/>
        <end position="137"/>
    </location>
</feature>
<proteinExistence type="predicted"/>
<feature type="region of interest" description="Disordered" evidence="1">
    <location>
        <begin position="125"/>
        <end position="151"/>
    </location>
</feature>
<reference evidence="2" key="3">
    <citation type="submission" date="2025-09" db="UniProtKB">
        <authorList>
            <consortium name="Ensembl"/>
        </authorList>
    </citation>
    <scope>IDENTIFICATION</scope>
</reference>
<sequence>MYILAISRKLKLDPFLTPYMKINSRLIRDLNVRPNTIKILEENLGNTIQDIGMGKDFMSKTPKATATKAKIDKWDLIKLKSFCTAKETTIRVNRQPTEWEKIFAIYSSDKGLISRTYKEVKQIYKKKNKQPHQKVGKGYKQTTPSKSGQRI</sequence>
<dbReference type="AlphaFoldDB" id="A0A8I5NAG7"/>
<protein>
    <submittedName>
        <fullName evidence="2">Uncharacterized protein</fullName>
    </submittedName>
</protein>
<evidence type="ECO:0000256" key="1">
    <source>
        <dbReference type="SAM" id="MobiDB-lite"/>
    </source>
</evidence>